<evidence type="ECO:0000256" key="4">
    <source>
        <dbReference type="ARBA" id="ARBA00011748"/>
    </source>
</evidence>
<sequence length="320" mass="35685">MRGSKLNLIQKSYFSKFPFFFFFECLIVQMEMLLTFSLALFLIAFQQLFATDPIEFHEIPQDKHLNQPKRRLSLQNTAEIQHCLVNAGDVGCGMFECFNNNSCEIQGLHDICMTFLHNAGKFDSQGKSFIKDALKCMAHGLRHRFSCVSRKCLAVNEMVFQLQRECYVKHNLCSAVRENVNVMVEMIHFQDLFPKGPHVELVNILLGCGEEVRTAIARRVRMQCELNWGALCGSLSLCSLGRSDDPQHITVPSASLQGRSTLPPAGQLSLPNTEQDQPRTDQLGDEGSLHPSESLSQNPLDDANPGLAVPGQAPSTAVQG</sequence>
<organism evidence="12 13">
    <name type="scientific">Oncorhynchus kisutch</name>
    <name type="common">Coho salmon</name>
    <name type="synonym">Salmo kisutch</name>
    <dbReference type="NCBI Taxonomy" id="8019"/>
    <lineage>
        <taxon>Eukaryota</taxon>
        <taxon>Metazoa</taxon>
        <taxon>Chordata</taxon>
        <taxon>Craniata</taxon>
        <taxon>Vertebrata</taxon>
        <taxon>Euteleostomi</taxon>
        <taxon>Actinopterygii</taxon>
        <taxon>Neopterygii</taxon>
        <taxon>Teleostei</taxon>
        <taxon>Protacanthopterygii</taxon>
        <taxon>Salmoniformes</taxon>
        <taxon>Salmonidae</taxon>
        <taxon>Salmoninae</taxon>
        <taxon>Oncorhynchus</taxon>
    </lineage>
</organism>
<comment type="subcellular location">
    <subcellularLocation>
        <location evidence="2 10">Secreted</location>
    </subcellularLocation>
</comment>
<comment type="subunit">
    <text evidence="4 10">Homodimer; disulfide-linked.</text>
</comment>
<keyword evidence="6 10" id="KW-0964">Secreted</keyword>
<evidence type="ECO:0000256" key="6">
    <source>
        <dbReference type="ARBA" id="ARBA00022525"/>
    </source>
</evidence>
<dbReference type="GO" id="GO:0005615">
    <property type="term" value="C:extracellular space"/>
    <property type="evidence" value="ECO:0007669"/>
    <property type="project" value="UniProtKB-UniRule"/>
</dbReference>
<evidence type="ECO:0000256" key="5">
    <source>
        <dbReference type="ARBA" id="ARBA00017831"/>
    </source>
</evidence>
<evidence type="ECO:0000256" key="10">
    <source>
        <dbReference type="RuleBase" id="RU369112"/>
    </source>
</evidence>
<evidence type="ECO:0000256" key="3">
    <source>
        <dbReference type="ARBA" id="ARBA00008693"/>
    </source>
</evidence>
<feature type="region of interest" description="Disordered" evidence="11">
    <location>
        <begin position="252"/>
        <end position="320"/>
    </location>
</feature>
<evidence type="ECO:0000256" key="2">
    <source>
        <dbReference type="ARBA" id="ARBA00004613"/>
    </source>
</evidence>
<keyword evidence="8 10" id="KW-1015">Disulfide bond</keyword>
<dbReference type="AlphaFoldDB" id="A0A8C7JAI4"/>
<dbReference type="PANTHER" id="PTHR11245:SF2">
    <property type="entry name" value="STANNIOCALCIN-2"/>
    <property type="match status" value="1"/>
</dbReference>
<evidence type="ECO:0000313" key="12">
    <source>
        <dbReference type="Ensembl" id="ENSOKIP00005083697.1"/>
    </source>
</evidence>
<dbReference type="InterPro" id="IPR004978">
    <property type="entry name" value="Stanniocalcin"/>
</dbReference>
<dbReference type="GO" id="GO:0005179">
    <property type="term" value="F:hormone activity"/>
    <property type="evidence" value="ECO:0007669"/>
    <property type="project" value="UniProtKB-KW"/>
</dbReference>
<dbReference type="Ensembl" id="ENSOKIT00005089341.1">
    <property type="protein sequence ID" value="ENSOKIP00005083697.1"/>
    <property type="gene ID" value="ENSOKIG00005036318.1"/>
</dbReference>
<comment type="function">
    <text evidence="1 10">Its primary function is the prevention of hypercalcemia. Upon release into the circulation, it lowers calcium transport by the gills, thereby reducing its rate of influx from the environment into the extracellular compartment. STC also stimulates phosphate reabsorption by renal proximal tubules. The consequence of this action is increased levels of plasma phosphate, which combines with excess calcium and promotes its disposal into bone and scales.</text>
</comment>
<dbReference type="PANTHER" id="PTHR11245">
    <property type="entry name" value="STANNIOCALCIN"/>
    <property type="match status" value="1"/>
</dbReference>
<dbReference type="GO" id="GO:0006874">
    <property type="term" value="P:intracellular calcium ion homeostasis"/>
    <property type="evidence" value="ECO:0007669"/>
    <property type="project" value="UniProtKB-UniRule"/>
</dbReference>
<name>A0A8C7JAI4_ONCKI</name>
<dbReference type="Proteomes" id="UP000694557">
    <property type="component" value="Unassembled WGS sequence"/>
</dbReference>
<evidence type="ECO:0000256" key="1">
    <source>
        <dbReference type="ARBA" id="ARBA00003962"/>
    </source>
</evidence>
<dbReference type="GeneTree" id="ENSGT00390000005989"/>
<evidence type="ECO:0000256" key="9">
    <source>
        <dbReference type="ARBA" id="ARBA00037055"/>
    </source>
</evidence>
<comment type="function">
    <text evidence="9">Has an anti-hypocalcemic action on calcium and phosphate homeostasis.</text>
</comment>
<reference evidence="12" key="2">
    <citation type="submission" date="2025-09" db="UniProtKB">
        <authorList>
            <consortium name="Ensembl"/>
        </authorList>
    </citation>
    <scope>IDENTIFICATION</scope>
</reference>
<evidence type="ECO:0000256" key="7">
    <source>
        <dbReference type="ARBA" id="ARBA00022702"/>
    </source>
</evidence>
<evidence type="ECO:0000256" key="11">
    <source>
        <dbReference type="SAM" id="MobiDB-lite"/>
    </source>
</evidence>
<keyword evidence="7" id="KW-0372">Hormone</keyword>
<dbReference type="Pfam" id="PF03298">
    <property type="entry name" value="Stanniocalcin"/>
    <property type="match status" value="1"/>
</dbReference>
<reference evidence="12" key="1">
    <citation type="submission" date="2025-08" db="UniProtKB">
        <authorList>
            <consortium name="Ensembl"/>
        </authorList>
    </citation>
    <scope>IDENTIFICATION</scope>
</reference>
<protein>
    <recommendedName>
        <fullName evidence="5 10">Stanniocalcin</fullName>
        <shortName evidence="10">STC</shortName>
    </recommendedName>
    <alternativeName>
        <fullName evidence="10">Corpuscles of Stannius protein</fullName>
    </alternativeName>
</protein>
<accession>A0A8C7JAI4</accession>
<evidence type="ECO:0000313" key="13">
    <source>
        <dbReference type="Proteomes" id="UP000694557"/>
    </source>
</evidence>
<proteinExistence type="inferred from homology"/>
<evidence type="ECO:0000256" key="8">
    <source>
        <dbReference type="ARBA" id="ARBA00023157"/>
    </source>
</evidence>
<keyword evidence="13" id="KW-1185">Reference proteome</keyword>
<comment type="similarity">
    <text evidence="3 10">Belongs to the stanniocalcin family.</text>
</comment>
<gene>
    <name evidence="12" type="primary">STC2</name>
    <name evidence="12" type="synonym">LOC109872627</name>
</gene>